<dbReference type="SUPFAM" id="SSF52540">
    <property type="entry name" value="P-loop containing nucleoside triphosphate hydrolases"/>
    <property type="match status" value="1"/>
</dbReference>
<accession>K3W0M2</accession>
<protein>
    <recommendedName>
        <fullName evidence="2">NACHT domain-containing protein</fullName>
    </recommendedName>
</protein>
<dbReference type="PANTHER" id="PTHR10039:SF14">
    <property type="entry name" value="NACHT DOMAIN-CONTAINING PROTEIN"/>
    <property type="match status" value="1"/>
</dbReference>
<dbReference type="InterPro" id="IPR027417">
    <property type="entry name" value="P-loop_NTPase"/>
</dbReference>
<dbReference type="InterPro" id="IPR007111">
    <property type="entry name" value="NACHT_NTPase"/>
</dbReference>
<dbReference type="GeneID" id="20364084"/>
<evidence type="ECO:0000259" key="2">
    <source>
        <dbReference type="PROSITE" id="PS50837"/>
    </source>
</evidence>
<dbReference type="PROSITE" id="PS00678">
    <property type="entry name" value="WD_REPEATS_1"/>
    <property type="match status" value="1"/>
</dbReference>
<dbReference type="PROSITE" id="PS50837">
    <property type="entry name" value="NACHT"/>
    <property type="match status" value="1"/>
</dbReference>
<keyword evidence="4" id="KW-1185">Reference proteome</keyword>
<dbReference type="AlphaFoldDB" id="K3W0M2"/>
<keyword evidence="1" id="KW-0677">Repeat</keyword>
<dbReference type="InterPro" id="IPR056884">
    <property type="entry name" value="NPHP3-like_N"/>
</dbReference>
<proteinExistence type="predicted"/>
<comment type="caution">
    <text evidence="3">The sequence shown here is derived from an EMBL/GenBank/DDBJ whole genome shotgun (WGS) entry which is preliminary data.</text>
</comment>
<sequence length="1178" mass="134400">MGINISNIVESLDADGSSKVQVGNNTTYIYNSERDQDEKKKLLQALRSTDPRHDKTNIEQTNNDLLKEAYIWILENPEFLAWRQGTGECRLLWIRGDPGKGKTMLLCGIIDELRPSTRLGNEDSPISLSFFFCQATNSELNSSTAVLRGLIYLLVDQQPHLLCHLQANIHWDSRVAIETLFRTIVADTALGETYMIVDALDECLEDLEFLLRIICDTVSRIKWIVSSRNRREVAEGLAKSSSKLAISLELNQASVSQAVRHFINHRTDILTKKKELTKNEEQDIKMHLTENAHGTFLWVGLVCQRLQRCPAWEIIDQLSQIPQDLKELYARMMHQIRNSGSCEIYIKLLAVISTVFRPLNLSELKAMARLNLDDKRLLDFIGECGSFLTTRGTTVVFVHQSAKDFLEKESSQLLFQSGLAQQHYALFQRSIDVLAVLRKDMYGLVYPGVSLDEAIHNRPEPDPIDGLVYALVFWVDHLGQAYQLSDKDEAVLQMSSAETVYRFFCTKFLFWLEALSLSRNAPVAGKALFSLKSLPAYVLSQPGLSELIEDELRFFLLFGPVIETHPLQIYTSGLLFSPQKSLIRNLFKQCTPNFVKKCPKADENWSPVLGVFETSRESKIRTMVFSAMGDMLVMTTSDSQLLTWNVNDGSMHKELRYNHAKLLTPSPDLQLLAFITTQNVLEVCELNSGNTLWTVKFNNTEVQAMEIASNSLWLAVCYEDNLDLCNESYYGDEKATREIYRASFVTNTNFVMVSPWNKGVFLWDFPTTKCKEWFPVEYDVACLGYSHGEVWMVISSFNEMFLVDREQGIVLHRFDFENTSDNIERIQVSYGNDKIAVHSEWNAWLFDVQTILADRPKKRESCILDDGVTIASHNDTTIQIENPITEVITTLDIRNTVNGEVRCMALSPDGQLFAYSDWSPEEGLSSINIWDLKRDSLRSRIQVHDYIPHIVMSHNLSQMDFPDDHNTSRPLTLSPNGKWLVSHIYGSGTSRYHQLRLSDAEAGVHYAVIDIDASNFSFIDGSALWTNKGILYFDRILDKLANKSETVESQIPTIDGQVAHELPVIIPSVEKYGYTTDFDWITFHERPLIWLPQRFRIQDFNFPPYPVAIGHHHVISEHAGVIISNEDFLLNPSTTMPCSAHWLLETYHVYCSTIMFGQTARVPELKRKSSYWQVPGLH</sequence>
<dbReference type="PANTHER" id="PTHR10039">
    <property type="entry name" value="AMELOGENIN"/>
    <property type="match status" value="1"/>
</dbReference>
<feature type="domain" description="NACHT" evidence="2">
    <location>
        <begin position="90"/>
        <end position="304"/>
    </location>
</feature>
<dbReference type="Gene3D" id="2.130.10.10">
    <property type="entry name" value="YVTN repeat-like/Quinoprotein amine dehydrogenase"/>
    <property type="match status" value="2"/>
</dbReference>
<dbReference type="InterPro" id="IPR015943">
    <property type="entry name" value="WD40/YVTN_repeat-like_dom_sf"/>
</dbReference>
<dbReference type="KEGG" id="fpu:FPSE_05466"/>
<reference evidence="3 4" key="1">
    <citation type="journal article" date="2012" name="PLoS Pathog.">
        <title>Comparative pathogenomics reveals horizontally acquired novel virulence genes in fungi infecting cereal hosts.</title>
        <authorList>
            <person name="Gardiner D.M."/>
            <person name="McDonald M.C."/>
            <person name="Covarelli L."/>
            <person name="Solomon P.S."/>
            <person name="Rusu A.G."/>
            <person name="Marshall M."/>
            <person name="Kazan K."/>
            <person name="Chakraborty S."/>
            <person name="McDonald B.A."/>
            <person name="Manners J.M."/>
        </authorList>
    </citation>
    <scope>NUCLEOTIDE SEQUENCE [LARGE SCALE GENOMIC DNA]</scope>
    <source>
        <strain evidence="3 4">CS3096</strain>
    </source>
</reference>
<dbReference type="Proteomes" id="UP000007978">
    <property type="component" value="Chromosome 2"/>
</dbReference>
<dbReference type="InterPro" id="IPR011047">
    <property type="entry name" value="Quinoprotein_ADH-like_sf"/>
</dbReference>
<dbReference type="InterPro" id="IPR031351">
    <property type="entry name" value="NWD2_N"/>
</dbReference>
<name>K3W0M2_FUSPC</name>
<evidence type="ECO:0000313" key="3">
    <source>
        <dbReference type="EMBL" id="EKJ74395.1"/>
    </source>
</evidence>
<dbReference type="SUPFAM" id="SSF50998">
    <property type="entry name" value="Quinoprotein alcohol dehydrogenase-like"/>
    <property type="match status" value="1"/>
</dbReference>
<evidence type="ECO:0000256" key="1">
    <source>
        <dbReference type="ARBA" id="ARBA00022737"/>
    </source>
</evidence>
<gene>
    <name evidence="3" type="ORF">FPSE_05466</name>
</gene>
<dbReference type="eggNOG" id="KOG0266">
    <property type="taxonomic scope" value="Eukaryota"/>
</dbReference>
<dbReference type="HOGENOM" id="CLU_000288_6_16_1"/>
<dbReference type="OrthoDB" id="538223at2759"/>
<dbReference type="Pfam" id="PF24883">
    <property type="entry name" value="NPHP3_N"/>
    <property type="match status" value="1"/>
</dbReference>
<evidence type="ECO:0000313" key="4">
    <source>
        <dbReference type="Proteomes" id="UP000007978"/>
    </source>
</evidence>
<dbReference type="EMBL" id="AFNW01000111">
    <property type="protein sequence ID" value="EKJ74395.1"/>
    <property type="molecule type" value="Genomic_DNA"/>
</dbReference>
<dbReference type="Gene3D" id="3.40.50.300">
    <property type="entry name" value="P-loop containing nucleotide triphosphate hydrolases"/>
    <property type="match status" value="1"/>
</dbReference>
<organism evidence="3 4">
    <name type="scientific">Fusarium pseudograminearum (strain CS3096)</name>
    <name type="common">Wheat and barley crown-rot fungus</name>
    <dbReference type="NCBI Taxonomy" id="1028729"/>
    <lineage>
        <taxon>Eukaryota</taxon>
        <taxon>Fungi</taxon>
        <taxon>Dikarya</taxon>
        <taxon>Ascomycota</taxon>
        <taxon>Pezizomycotina</taxon>
        <taxon>Sordariomycetes</taxon>
        <taxon>Hypocreomycetidae</taxon>
        <taxon>Hypocreales</taxon>
        <taxon>Nectriaceae</taxon>
        <taxon>Fusarium</taxon>
    </lineage>
</organism>
<dbReference type="RefSeq" id="XP_009256859.1">
    <property type="nucleotide sequence ID" value="XM_009258584.1"/>
</dbReference>
<dbReference type="InterPro" id="IPR019775">
    <property type="entry name" value="WD40_repeat_CS"/>
</dbReference>
<dbReference type="Pfam" id="PF17108">
    <property type="entry name" value="HET-S"/>
    <property type="match status" value="1"/>
</dbReference>